<reference evidence="2 3" key="1">
    <citation type="journal article" date="2012" name="Genome Biol.">
        <title>Genome and low-iron response of an oceanic diatom adapted to chronic iron limitation.</title>
        <authorList>
            <person name="Lommer M."/>
            <person name="Specht M."/>
            <person name="Roy A.S."/>
            <person name="Kraemer L."/>
            <person name="Andreson R."/>
            <person name="Gutowska M.A."/>
            <person name="Wolf J."/>
            <person name="Bergner S.V."/>
            <person name="Schilhabel M.B."/>
            <person name="Klostermeier U.C."/>
            <person name="Beiko R.G."/>
            <person name="Rosenstiel P."/>
            <person name="Hippler M."/>
            <person name="Laroche J."/>
        </authorList>
    </citation>
    <scope>NUCLEOTIDE SEQUENCE [LARGE SCALE GENOMIC DNA]</scope>
    <source>
        <strain evidence="2 3">CCMP1005</strain>
    </source>
</reference>
<dbReference type="EMBL" id="AGNL01005341">
    <property type="protein sequence ID" value="EJK72762.1"/>
    <property type="molecule type" value="Genomic_DNA"/>
</dbReference>
<sequence>MSASESSSRPYAASARTSAVTPVVTSESGDDRQVGGQIIPRDPPLPHGLGEQQRGPGLGLPPGRRLRERLRGEAVGEGRQGMPRRGGGLVVLVPARRDVRRRVPRGAPRDVPPKARPWVAPGPEAFRDRE</sequence>
<comment type="caution">
    <text evidence="2">The sequence shown here is derived from an EMBL/GenBank/DDBJ whole genome shotgun (WGS) entry which is preliminary data.</text>
</comment>
<accession>K0TMK8</accession>
<evidence type="ECO:0000313" key="2">
    <source>
        <dbReference type="EMBL" id="EJK72762.1"/>
    </source>
</evidence>
<evidence type="ECO:0000256" key="1">
    <source>
        <dbReference type="SAM" id="MobiDB-lite"/>
    </source>
</evidence>
<evidence type="ECO:0000313" key="3">
    <source>
        <dbReference type="Proteomes" id="UP000266841"/>
    </source>
</evidence>
<protein>
    <submittedName>
        <fullName evidence="2">Uncharacterized protein</fullName>
    </submittedName>
</protein>
<gene>
    <name evidence="2" type="ORF">THAOC_05672</name>
</gene>
<feature type="region of interest" description="Disordered" evidence="1">
    <location>
        <begin position="101"/>
        <end position="130"/>
    </location>
</feature>
<dbReference type="Proteomes" id="UP000266841">
    <property type="component" value="Unassembled WGS sequence"/>
</dbReference>
<organism evidence="2 3">
    <name type="scientific">Thalassiosira oceanica</name>
    <name type="common">Marine diatom</name>
    <dbReference type="NCBI Taxonomy" id="159749"/>
    <lineage>
        <taxon>Eukaryota</taxon>
        <taxon>Sar</taxon>
        <taxon>Stramenopiles</taxon>
        <taxon>Ochrophyta</taxon>
        <taxon>Bacillariophyta</taxon>
        <taxon>Coscinodiscophyceae</taxon>
        <taxon>Thalassiosirophycidae</taxon>
        <taxon>Thalassiosirales</taxon>
        <taxon>Thalassiosiraceae</taxon>
        <taxon>Thalassiosira</taxon>
    </lineage>
</organism>
<proteinExistence type="predicted"/>
<keyword evidence="3" id="KW-1185">Reference proteome</keyword>
<feature type="non-terminal residue" evidence="2">
    <location>
        <position position="130"/>
    </location>
</feature>
<feature type="compositionally biased region" description="Polar residues" evidence="1">
    <location>
        <begin position="1"/>
        <end position="27"/>
    </location>
</feature>
<dbReference type="AlphaFoldDB" id="K0TMK8"/>
<feature type="region of interest" description="Disordered" evidence="1">
    <location>
        <begin position="1"/>
        <end position="67"/>
    </location>
</feature>
<name>K0TMK8_THAOC</name>